<feature type="signal peptide" evidence="1">
    <location>
        <begin position="1"/>
        <end position="21"/>
    </location>
</feature>
<comment type="caution">
    <text evidence="2">The sequence shown here is derived from an EMBL/GenBank/DDBJ whole genome shotgun (WGS) entry which is preliminary data.</text>
</comment>
<keyword evidence="3" id="KW-1185">Reference proteome</keyword>
<dbReference type="PROSITE" id="PS51257">
    <property type="entry name" value="PROKAR_LIPOPROTEIN"/>
    <property type="match status" value="1"/>
</dbReference>
<evidence type="ECO:0008006" key="4">
    <source>
        <dbReference type="Google" id="ProtNLM"/>
    </source>
</evidence>
<evidence type="ECO:0000256" key="1">
    <source>
        <dbReference type="SAM" id="SignalP"/>
    </source>
</evidence>
<dbReference type="RefSeq" id="WP_184746874.1">
    <property type="nucleotide sequence ID" value="NZ_JACHGJ010000003.1"/>
</dbReference>
<organism evidence="2 3">
    <name type="scientific">Spirochaeta isovalerica</name>
    <dbReference type="NCBI Taxonomy" id="150"/>
    <lineage>
        <taxon>Bacteria</taxon>
        <taxon>Pseudomonadati</taxon>
        <taxon>Spirochaetota</taxon>
        <taxon>Spirochaetia</taxon>
        <taxon>Spirochaetales</taxon>
        <taxon>Spirochaetaceae</taxon>
        <taxon>Spirochaeta</taxon>
    </lineage>
</organism>
<accession>A0A841RBK0</accession>
<dbReference type="Proteomes" id="UP000587760">
    <property type="component" value="Unassembled WGS sequence"/>
</dbReference>
<protein>
    <recommendedName>
        <fullName evidence="4">MORN repeat protein</fullName>
    </recommendedName>
</protein>
<dbReference type="EMBL" id="JACHGJ010000003">
    <property type="protein sequence ID" value="MBB6480617.1"/>
    <property type="molecule type" value="Genomic_DNA"/>
</dbReference>
<dbReference type="AlphaFoldDB" id="A0A841RBK0"/>
<dbReference type="Gene3D" id="2.180.10.10">
    <property type="entry name" value="RHS repeat-associated core"/>
    <property type="match status" value="1"/>
</dbReference>
<feature type="chain" id="PRO_5033022230" description="MORN repeat protein" evidence="1">
    <location>
        <begin position="22"/>
        <end position="285"/>
    </location>
</feature>
<sequence>MRKIFWIAALTILVFTGCATTEPQMVDEPVEEVKAAPVEEPVQETMMIDVYLPVKETLKSSDGIVDGYVESDYDDSGNLLEEREYNSEGILLTRMQNSVEGGKIVRTEYFRGEDNEPGIYMVRKYENGYVVEEISYDQKDVPQTISRYERDSMGNILQWTVASGDNVPMMVTRYDYNGDRRLKAEFLTPLGESEGYIDYEWDGNLLMSEKTYDADGKLDKAVEYAYEGEYLIGETHYRKTVVNYTIEYVLDEAGNALVKKHFYRSGNLKAEWEYEYTSIKKEVLK</sequence>
<name>A0A841RBK0_9SPIO</name>
<proteinExistence type="predicted"/>
<reference evidence="2 3" key="1">
    <citation type="submission" date="2020-08" db="EMBL/GenBank/DDBJ databases">
        <title>Genomic Encyclopedia of Type Strains, Phase IV (KMG-IV): sequencing the most valuable type-strain genomes for metagenomic binning, comparative biology and taxonomic classification.</title>
        <authorList>
            <person name="Goeker M."/>
        </authorList>
    </citation>
    <scope>NUCLEOTIDE SEQUENCE [LARGE SCALE GENOMIC DNA]</scope>
    <source>
        <strain evidence="2 3">DSM 2461</strain>
    </source>
</reference>
<gene>
    <name evidence="2" type="ORF">HNR50_002280</name>
</gene>
<keyword evidence="1" id="KW-0732">Signal</keyword>
<evidence type="ECO:0000313" key="2">
    <source>
        <dbReference type="EMBL" id="MBB6480617.1"/>
    </source>
</evidence>
<evidence type="ECO:0000313" key="3">
    <source>
        <dbReference type="Proteomes" id="UP000587760"/>
    </source>
</evidence>